<keyword evidence="1" id="KW-0812">Transmembrane</keyword>
<feature type="domain" description="TadE-like" evidence="2">
    <location>
        <begin position="34"/>
        <end position="76"/>
    </location>
</feature>
<protein>
    <submittedName>
        <fullName evidence="3">TadE family protein</fullName>
    </submittedName>
</protein>
<evidence type="ECO:0000313" key="4">
    <source>
        <dbReference type="Proteomes" id="UP001344658"/>
    </source>
</evidence>
<reference evidence="3 4" key="1">
    <citation type="submission" date="2023-12" db="EMBL/GenBank/DDBJ databases">
        <title>Streptomyces sp. V4-01.</title>
        <authorList>
            <person name="Somphong A."/>
            <person name="Phongsopitanun W."/>
        </authorList>
    </citation>
    <scope>NUCLEOTIDE SEQUENCE [LARGE SCALE GENOMIC DNA]</scope>
    <source>
        <strain evidence="3 4">V4-01</strain>
    </source>
</reference>
<dbReference type="Pfam" id="PF07811">
    <property type="entry name" value="TadE"/>
    <property type="match status" value="1"/>
</dbReference>
<comment type="caution">
    <text evidence="3">The sequence shown here is derived from an EMBL/GenBank/DDBJ whole genome shotgun (WGS) entry which is preliminary data.</text>
</comment>
<gene>
    <name evidence="3" type="ORF">V2S66_26150</name>
</gene>
<dbReference type="RefSeq" id="WP_330799063.1">
    <property type="nucleotide sequence ID" value="NZ_JAZEWV010000029.1"/>
</dbReference>
<name>A0ABU7PI01_9ACTN</name>
<accession>A0ABU7PI01</accession>
<evidence type="ECO:0000259" key="2">
    <source>
        <dbReference type="Pfam" id="PF07811"/>
    </source>
</evidence>
<sequence>MRTHHALRRALRRRLDAVHGDSGVGRRGRSDDRGMSAIEFVFLTPLFFAVIFITVQFAMYYFADHIAVAAARAGAREGAEQVKVTAQWREQARSKSRWYIDQMGGSLLSGARPLPTLDDNTVTMTVTGSVPPVVPWIHLHVRAVSSSPVERFVPDGAP</sequence>
<evidence type="ECO:0000313" key="3">
    <source>
        <dbReference type="EMBL" id="MEE4545438.1"/>
    </source>
</evidence>
<organism evidence="3 4">
    <name type="scientific">Actinacidiphila polyblastidii</name>
    <dbReference type="NCBI Taxonomy" id="3110430"/>
    <lineage>
        <taxon>Bacteria</taxon>
        <taxon>Bacillati</taxon>
        <taxon>Actinomycetota</taxon>
        <taxon>Actinomycetes</taxon>
        <taxon>Kitasatosporales</taxon>
        <taxon>Streptomycetaceae</taxon>
        <taxon>Actinacidiphila</taxon>
    </lineage>
</organism>
<keyword evidence="4" id="KW-1185">Reference proteome</keyword>
<dbReference type="Proteomes" id="UP001344658">
    <property type="component" value="Unassembled WGS sequence"/>
</dbReference>
<dbReference type="EMBL" id="JAZEWV010000029">
    <property type="protein sequence ID" value="MEE4545438.1"/>
    <property type="molecule type" value="Genomic_DNA"/>
</dbReference>
<keyword evidence="1" id="KW-1133">Transmembrane helix</keyword>
<keyword evidence="1" id="KW-0472">Membrane</keyword>
<evidence type="ECO:0000256" key="1">
    <source>
        <dbReference type="SAM" id="Phobius"/>
    </source>
</evidence>
<dbReference type="InterPro" id="IPR012495">
    <property type="entry name" value="TadE-like_dom"/>
</dbReference>
<feature type="transmembrane region" description="Helical" evidence="1">
    <location>
        <begin position="37"/>
        <end position="62"/>
    </location>
</feature>
<proteinExistence type="predicted"/>